<gene>
    <name evidence="10 12" type="primary">ftsY</name>
    <name evidence="12" type="ORF">Pla133_41580</name>
</gene>
<dbReference type="RefSeq" id="WP_145068578.1">
    <property type="nucleotide sequence ID" value="NZ_CP036287.1"/>
</dbReference>
<proteinExistence type="inferred from homology"/>
<dbReference type="Pfam" id="PF00448">
    <property type="entry name" value="SRP54"/>
    <property type="match status" value="1"/>
</dbReference>
<dbReference type="InterPro" id="IPR013822">
    <property type="entry name" value="Signal_recog_particl_SRP54_hlx"/>
</dbReference>
<dbReference type="SUPFAM" id="SSF47364">
    <property type="entry name" value="Domain of the SRP/SRP receptor G-proteins"/>
    <property type="match status" value="1"/>
</dbReference>
<evidence type="ECO:0000256" key="7">
    <source>
        <dbReference type="ARBA" id="ARBA00023170"/>
    </source>
</evidence>
<comment type="function">
    <text evidence="9">Involved in targeting and insertion of nascent membrane proteins into the cytoplasmic membrane. Acts as a receptor for the complex formed by the signal recognition particle (SRP) and the ribosome-nascent chain (RNC). Interaction with SRP-RNC leads to the transfer of the RNC complex to the Sec translocase for insertion into the membrane, the hydrolysis of GTP by both Ffh and FtsY, and the dissociation of the SRP-FtsY complex into the individual components.</text>
</comment>
<comment type="similarity">
    <text evidence="10">Belongs to the GTP-binding SRP family. FtsY subfamily.</text>
</comment>
<evidence type="ECO:0000256" key="2">
    <source>
        <dbReference type="ARBA" id="ARBA00022490"/>
    </source>
</evidence>
<keyword evidence="1 10" id="KW-1003">Cell membrane</keyword>
<dbReference type="FunFam" id="3.40.50.300:FF:000053">
    <property type="entry name" value="Signal recognition particle receptor FtsY"/>
    <property type="match status" value="1"/>
</dbReference>
<dbReference type="AlphaFoldDB" id="A0A518BPZ2"/>
<feature type="binding site" evidence="10">
    <location>
        <begin position="107"/>
        <end position="114"/>
    </location>
    <ligand>
        <name>GTP</name>
        <dbReference type="ChEBI" id="CHEBI:37565"/>
    </ligand>
</feature>
<comment type="subcellular location">
    <subcellularLocation>
        <location evidence="10">Cell membrane</location>
        <topology evidence="10">Peripheral membrane protein</topology>
        <orientation evidence="10">Cytoplasmic side</orientation>
    </subcellularLocation>
    <subcellularLocation>
        <location evidence="10">Cytoplasm</location>
    </subcellularLocation>
</comment>
<organism evidence="12 13">
    <name type="scientific">Engelhardtia mirabilis</name>
    <dbReference type="NCBI Taxonomy" id="2528011"/>
    <lineage>
        <taxon>Bacteria</taxon>
        <taxon>Pseudomonadati</taxon>
        <taxon>Planctomycetota</taxon>
        <taxon>Planctomycetia</taxon>
        <taxon>Planctomycetia incertae sedis</taxon>
        <taxon>Engelhardtia</taxon>
    </lineage>
</organism>
<dbReference type="GO" id="GO:0005525">
    <property type="term" value="F:GTP binding"/>
    <property type="evidence" value="ECO:0007669"/>
    <property type="project" value="UniProtKB-UniRule"/>
</dbReference>
<keyword evidence="6 10" id="KW-0472">Membrane</keyword>
<dbReference type="GO" id="GO:0005886">
    <property type="term" value="C:plasma membrane"/>
    <property type="evidence" value="ECO:0007669"/>
    <property type="project" value="UniProtKB-SubCell"/>
</dbReference>
<dbReference type="Gene3D" id="3.40.50.300">
    <property type="entry name" value="P-loop containing nucleotide triphosphate hydrolases"/>
    <property type="match status" value="1"/>
</dbReference>
<dbReference type="EC" id="3.6.5.4" evidence="10"/>
<sequence>MGLFDRLKQRLTRTRTAISDGLSGLFRGGREIDNELLDELEEMLFTSDLGSEAIELVDQLKRQHKRGELKGEDDVRASLRAALLERLDTEPAEIVLAHSPTVVLVVGVNGSGKTTSIAKLAQRFTSQGKRVIVGAADTFRAAAADQLEIWAGRVGCDIVRKNEGADPAAVAYETVDRALREGHDLVIIDTAGRLHTQSNLMKELEKVRRVVAKRLEGAPHEVLLVIDGTNGQNAINQAKQFTQSAEVTGLVVAKLDGTARGGAIFGIRRELGLPVRYIGTGETVEALEAFEPQTFVDAILAVRQVSANS</sequence>
<keyword evidence="5 10" id="KW-0342">GTP-binding</keyword>
<dbReference type="SMART" id="SM00962">
    <property type="entry name" value="SRP54"/>
    <property type="match status" value="1"/>
</dbReference>
<dbReference type="Gene3D" id="1.20.120.140">
    <property type="entry name" value="Signal recognition particle SRP54, nucleotide-binding domain"/>
    <property type="match status" value="1"/>
</dbReference>
<keyword evidence="4 10" id="KW-0378">Hydrolase</keyword>
<protein>
    <recommendedName>
        <fullName evidence="10">Signal recognition particle receptor FtsY</fullName>
        <shortName evidence="10">SRP receptor</shortName>
        <ecNumber evidence="10">3.6.5.4</ecNumber>
    </recommendedName>
</protein>
<feature type="binding site" evidence="10">
    <location>
        <begin position="189"/>
        <end position="193"/>
    </location>
    <ligand>
        <name>GTP</name>
        <dbReference type="ChEBI" id="CHEBI:37565"/>
    </ligand>
</feature>
<dbReference type="NCBIfam" id="TIGR00064">
    <property type="entry name" value="ftsY"/>
    <property type="match status" value="1"/>
</dbReference>
<dbReference type="InterPro" id="IPR003593">
    <property type="entry name" value="AAA+_ATPase"/>
</dbReference>
<dbReference type="PANTHER" id="PTHR43134">
    <property type="entry name" value="SIGNAL RECOGNITION PARTICLE RECEPTOR SUBUNIT ALPHA"/>
    <property type="match status" value="1"/>
</dbReference>
<dbReference type="SMART" id="SM00963">
    <property type="entry name" value="SRP54_N"/>
    <property type="match status" value="1"/>
</dbReference>
<dbReference type="KEGG" id="pbap:Pla133_41580"/>
<keyword evidence="7 10" id="KW-0675">Receptor</keyword>
<dbReference type="InterPro" id="IPR042101">
    <property type="entry name" value="SRP54_N_sf"/>
</dbReference>
<evidence type="ECO:0000256" key="6">
    <source>
        <dbReference type="ARBA" id="ARBA00023136"/>
    </source>
</evidence>
<evidence type="ECO:0000256" key="9">
    <source>
        <dbReference type="ARBA" id="ARBA00053570"/>
    </source>
</evidence>
<dbReference type="HAMAP" id="MF_00920">
    <property type="entry name" value="FtsY"/>
    <property type="match status" value="1"/>
</dbReference>
<keyword evidence="3 10" id="KW-0547">Nucleotide-binding</keyword>
<dbReference type="GO" id="GO:0005737">
    <property type="term" value="C:cytoplasm"/>
    <property type="evidence" value="ECO:0007669"/>
    <property type="project" value="UniProtKB-SubCell"/>
</dbReference>
<dbReference type="GO" id="GO:0006614">
    <property type="term" value="P:SRP-dependent cotranslational protein targeting to membrane"/>
    <property type="evidence" value="ECO:0007669"/>
    <property type="project" value="InterPro"/>
</dbReference>
<evidence type="ECO:0000259" key="11">
    <source>
        <dbReference type="PROSITE" id="PS00300"/>
    </source>
</evidence>
<evidence type="ECO:0000256" key="3">
    <source>
        <dbReference type="ARBA" id="ARBA00022741"/>
    </source>
</evidence>
<dbReference type="InterPro" id="IPR027417">
    <property type="entry name" value="P-loop_NTPase"/>
</dbReference>
<evidence type="ECO:0000313" key="13">
    <source>
        <dbReference type="Proteomes" id="UP000316921"/>
    </source>
</evidence>
<dbReference type="FunFam" id="1.20.120.140:FF:000002">
    <property type="entry name" value="Signal recognition particle receptor FtsY"/>
    <property type="match status" value="1"/>
</dbReference>
<dbReference type="PROSITE" id="PS00300">
    <property type="entry name" value="SRP54"/>
    <property type="match status" value="1"/>
</dbReference>
<dbReference type="SMART" id="SM00382">
    <property type="entry name" value="AAA"/>
    <property type="match status" value="1"/>
</dbReference>
<evidence type="ECO:0000256" key="5">
    <source>
        <dbReference type="ARBA" id="ARBA00023134"/>
    </source>
</evidence>
<dbReference type="SUPFAM" id="SSF52540">
    <property type="entry name" value="P-loop containing nucleoside triphosphate hydrolases"/>
    <property type="match status" value="1"/>
</dbReference>
<evidence type="ECO:0000256" key="8">
    <source>
        <dbReference type="ARBA" id="ARBA00048027"/>
    </source>
</evidence>
<feature type="domain" description="SRP54-type proteins GTP-binding" evidence="11">
    <location>
        <begin position="274"/>
        <end position="287"/>
    </location>
</feature>
<evidence type="ECO:0000256" key="10">
    <source>
        <dbReference type="HAMAP-Rule" id="MF_00920"/>
    </source>
</evidence>
<dbReference type="InterPro" id="IPR036225">
    <property type="entry name" value="SRP/SRP_N"/>
</dbReference>
<dbReference type="PANTHER" id="PTHR43134:SF1">
    <property type="entry name" value="SIGNAL RECOGNITION PARTICLE RECEPTOR SUBUNIT ALPHA"/>
    <property type="match status" value="1"/>
</dbReference>
<evidence type="ECO:0000313" key="12">
    <source>
        <dbReference type="EMBL" id="QDU69042.1"/>
    </source>
</evidence>
<dbReference type="GO" id="GO:0005047">
    <property type="term" value="F:signal recognition particle binding"/>
    <property type="evidence" value="ECO:0007669"/>
    <property type="project" value="TreeGrafter"/>
</dbReference>
<keyword evidence="13" id="KW-1185">Reference proteome</keyword>
<comment type="caution">
    <text evidence="10">Lacks conserved residue(s) required for the propagation of feature annotation.</text>
</comment>
<evidence type="ECO:0000256" key="4">
    <source>
        <dbReference type="ARBA" id="ARBA00022801"/>
    </source>
</evidence>
<comment type="catalytic activity">
    <reaction evidence="8 10">
        <text>GTP + H2O = GDP + phosphate + H(+)</text>
        <dbReference type="Rhea" id="RHEA:19669"/>
        <dbReference type="ChEBI" id="CHEBI:15377"/>
        <dbReference type="ChEBI" id="CHEBI:15378"/>
        <dbReference type="ChEBI" id="CHEBI:37565"/>
        <dbReference type="ChEBI" id="CHEBI:43474"/>
        <dbReference type="ChEBI" id="CHEBI:58189"/>
        <dbReference type="EC" id="3.6.5.4"/>
    </reaction>
</comment>
<dbReference type="Proteomes" id="UP000316921">
    <property type="component" value="Chromosome"/>
</dbReference>
<dbReference type="Pfam" id="PF02881">
    <property type="entry name" value="SRP54_N"/>
    <property type="match status" value="1"/>
</dbReference>
<reference evidence="12 13" key="1">
    <citation type="submission" date="2019-02" db="EMBL/GenBank/DDBJ databases">
        <title>Deep-cultivation of Planctomycetes and their phenomic and genomic characterization uncovers novel biology.</title>
        <authorList>
            <person name="Wiegand S."/>
            <person name="Jogler M."/>
            <person name="Boedeker C."/>
            <person name="Pinto D."/>
            <person name="Vollmers J."/>
            <person name="Rivas-Marin E."/>
            <person name="Kohn T."/>
            <person name="Peeters S.H."/>
            <person name="Heuer A."/>
            <person name="Rast P."/>
            <person name="Oberbeckmann S."/>
            <person name="Bunk B."/>
            <person name="Jeske O."/>
            <person name="Meyerdierks A."/>
            <person name="Storesund J.E."/>
            <person name="Kallscheuer N."/>
            <person name="Luecker S."/>
            <person name="Lage O.M."/>
            <person name="Pohl T."/>
            <person name="Merkel B.J."/>
            <person name="Hornburger P."/>
            <person name="Mueller R.-W."/>
            <person name="Bruemmer F."/>
            <person name="Labrenz M."/>
            <person name="Spormann A.M."/>
            <person name="Op den Camp H."/>
            <person name="Overmann J."/>
            <person name="Amann R."/>
            <person name="Jetten M.S.M."/>
            <person name="Mascher T."/>
            <person name="Medema M.H."/>
            <person name="Devos D.P."/>
            <person name="Kaster A.-K."/>
            <person name="Ovreas L."/>
            <person name="Rohde M."/>
            <person name="Galperin M.Y."/>
            <person name="Jogler C."/>
        </authorList>
    </citation>
    <scope>NUCLEOTIDE SEQUENCE [LARGE SCALE GENOMIC DNA]</scope>
    <source>
        <strain evidence="12 13">Pla133</strain>
    </source>
</reference>
<name>A0A518BPZ2_9BACT</name>
<evidence type="ECO:0000256" key="1">
    <source>
        <dbReference type="ARBA" id="ARBA00022475"/>
    </source>
</evidence>
<keyword evidence="2 10" id="KW-0963">Cytoplasm</keyword>
<comment type="subunit">
    <text evidence="10">Part of the signal recognition particle protein translocation system, which is composed of SRP and FtsY.</text>
</comment>
<dbReference type="InterPro" id="IPR004390">
    <property type="entry name" value="SR_rcpt_FtsY"/>
</dbReference>
<dbReference type="EMBL" id="CP036287">
    <property type="protein sequence ID" value="QDU69042.1"/>
    <property type="molecule type" value="Genomic_DNA"/>
</dbReference>
<dbReference type="GO" id="GO:0003924">
    <property type="term" value="F:GTPase activity"/>
    <property type="evidence" value="ECO:0007669"/>
    <property type="project" value="UniProtKB-UniRule"/>
</dbReference>
<dbReference type="InterPro" id="IPR000897">
    <property type="entry name" value="SRP54_GTPase_dom"/>
</dbReference>
<accession>A0A518BPZ2</accession>